<sequence>MMASASQTLSNRNSLKRLLLWRTRTLSLLIGRPAILNKAEVRLLRFWEARNTNRNSSRSGELMSLNKLLIDENSNLMQASIAAAQHVRFRQSLTEGSFYSLAGFDITRSNPKYWLSDAALSVRFNDGTLFEKLTTAVRTISTELFRIR</sequence>
<dbReference type="AlphaFoldDB" id="A0ABC8KHD9"/>
<evidence type="ECO:0000313" key="2">
    <source>
        <dbReference type="Proteomes" id="UP001642260"/>
    </source>
</evidence>
<evidence type="ECO:0000313" key="1">
    <source>
        <dbReference type="EMBL" id="CAH8357910.1"/>
    </source>
</evidence>
<dbReference type="CDD" id="cd04480">
    <property type="entry name" value="RPA1_DBD_A_like"/>
    <property type="match status" value="1"/>
</dbReference>
<dbReference type="SUPFAM" id="SSF50249">
    <property type="entry name" value="Nucleic acid-binding proteins"/>
    <property type="match status" value="1"/>
</dbReference>
<protein>
    <submittedName>
        <fullName evidence="1">Uncharacterized protein</fullName>
    </submittedName>
</protein>
<dbReference type="Proteomes" id="UP001642260">
    <property type="component" value="Unassembled WGS sequence"/>
</dbReference>
<name>A0ABC8KHD9_ERUVS</name>
<accession>A0ABC8KHD9</accession>
<gene>
    <name evidence="1" type="ORF">ERUC_LOCUS23666</name>
</gene>
<organism evidence="1 2">
    <name type="scientific">Eruca vesicaria subsp. sativa</name>
    <name type="common">Garden rocket</name>
    <name type="synonym">Eruca sativa</name>
    <dbReference type="NCBI Taxonomy" id="29727"/>
    <lineage>
        <taxon>Eukaryota</taxon>
        <taxon>Viridiplantae</taxon>
        <taxon>Streptophyta</taxon>
        <taxon>Embryophyta</taxon>
        <taxon>Tracheophyta</taxon>
        <taxon>Spermatophyta</taxon>
        <taxon>Magnoliopsida</taxon>
        <taxon>eudicotyledons</taxon>
        <taxon>Gunneridae</taxon>
        <taxon>Pentapetalae</taxon>
        <taxon>rosids</taxon>
        <taxon>malvids</taxon>
        <taxon>Brassicales</taxon>
        <taxon>Brassicaceae</taxon>
        <taxon>Brassiceae</taxon>
        <taxon>Eruca</taxon>
    </lineage>
</organism>
<keyword evidence="2" id="KW-1185">Reference proteome</keyword>
<dbReference type="InterPro" id="IPR012340">
    <property type="entry name" value="NA-bd_OB-fold"/>
</dbReference>
<comment type="caution">
    <text evidence="1">The sequence shown here is derived from an EMBL/GenBank/DDBJ whole genome shotgun (WGS) entry which is preliminary data.</text>
</comment>
<proteinExistence type="predicted"/>
<dbReference type="EMBL" id="CAKOAT010238488">
    <property type="protein sequence ID" value="CAH8357910.1"/>
    <property type="molecule type" value="Genomic_DNA"/>
</dbReference>
<reference evidence="1 2" key="1">
    <citation type="submission" date="2022-03" db="EMBL/GenBank/DDBJ databases">
        <authorList>
            <person name="Macdonald S."/>
            <person name="Ahmed S."/>
            <person name="Newling K."/>
        </authorList>
    </citation>
    <scope>NUCLEOTIDE SEQUENCE [LARGE SCALE GENOMIC DNA]</scope>
</reference>
<dbReference type="Gene3D" id="2.40.50.140">
    <property type="entry name" value="Nucleic acid-binding proteins"/>
    <property type="match status" value="1"/>
</dbReference>